<sequence length="96" mass="11506">MIFADKISFHRNDVKNLKTIVRIYLSSPDNEITEGWYFKEEINDFLHEKPHTIKVNIDPYPYLIPVNDNNIKYVRSSKDDTEKDNLLKLDIFEEPY</sequence>
<protein>
    <submittedName>
        <fullName evidence="1">DUF3892 domain-containing protein</fullName>
    </submittedName>
</protein>
<organism evidence="1 2">
    <name type="scientific">Fructilactobacillus cliffordii</name>
    <dbReference type="NCBI Taxonomy" id="2940299"/>
    <lineage>
        <taxon>Bacteria</taxon>
        <taxon>Bacillati</taxon>
        <taxon>Bacillota</taxon>
        <taxon>Bacilli</taxon>
        <taxon>Lactobacillales</taxon>
        <taxon>Lactobacillaceae</taxon>
        <taxon>Fructilactobacillus</taxon>
    </lineage>
</organism>
<dbReference type="AlphaFoldDB" id="A0A9Q9E091"/>
<evidence type="ECO:0000313" key="2">
    <source>
        <dbReference type="Proteomes" id="UP001055911"/>
    </source>
</evidence>
<dbReference type="RefSeq" id="WP_252766473.1">
    <property type="nucleotide sequence ID" value="NZ_CP097119.1"/>
</dbReference>
<proteinExistence type="predicted"/>
<keyword evidence="2" id="KW-1185">Reference proteome</keyword>
<accession>A0A9Q9E091</accession>
<dbReference type="Proteomes" id="UP001055911">
    <property type="component" value="Chromosome"/>
</dbReference>
<gene>
    <name evidence="1" type="ORF">M3M40_05575</name>
</gene>
<reference evidence="1" key="1">
    <citation type="submission" date="2022-05" db="EMBL/GenBank/DDBJ databases">
        <authorList>
            <person name="Oliphant S.A."/>
            <person name="Watson-Haigh N.S."/>
            <person name="Sumby K.M."/>
            <person name="Gardner J.M."/>
            <person name="Jiranek V."/>
        </authorList>
    </citation>
    <scope>NUCLEOTIDE SEQUENCE</scope>
    <source>
        <strain evidence="1">KI4_B1</strain>
    </source>
</reference>
<dbReference type="EMBL" id="CP097119">
    <property type="protein sequence ID" value="USS88956.1"/>
    <property type="molecule type" value="Genomic_DNA"/>
</dbReference>
<name>A0A9Q9E091_9LACO</name>
<evidence type="ECO:0000313" key="1">
    <source>
        <dbReference type="EMBL" id="USS88956.1"/>
    </source>
</evidence>